<sequence>MSHARRVNGTGGRVQALLDLVLPRECVGCGRWDQTLCEDCAALFAGPPRRCLDLPNPSLPTWSAGPYRGARRAAVLAWKNHRRDCAAPLLQAAEVSAEHWAEDLDLRALLHGVTGPLLVLPAPSGWRRRWARRLVVADLADAVASGLATGLREAGLTDVGEILTADVLRRTGGRHHLAGAGRRERAAQRAGRMHLTHLLPAGTAALLIDDVVTTGATLAASAAALQEAGVQAMGAFTLVATPASGAGLSP</sequence>
<dbReference type="Pfam" id="PF00156">
    <property type="entry name" value="Pribosyltran"/>
    <property type="match status" value="1"/>
</dbReference>
<keyword evidence="3" id="KW-0808">Transferase</keyword>
<gene>
    <name evidence="3" type="ORF">EDD31_2132</name>
</gene>
<evidence type="ECO:0000259" key="2">
    <source>
        <dbReference type="Pfam" id="PF00156"/>
    </source>
</evidence>
<proteinExistence type="inferred from homology"/>
<reference evidence="3 4" key="1">
    <citation type="submission" date="2018-11" db="EMBL/GenBank/DDBJ databases">
        <title>Sequencing the genomes of 1000 actinobacteria strains.</title>
        <authorList>
            <person name="Klenk H.-P."/>
        </authorList>
    </citation>
    <scope>NUCLEOTIDE SEQUENCE [LARGE SCALE GENOMIC DNA]</scope>
    <source>
        <strain evidence="3 4">DSM 11294</strain>
    </source>
</reference>
<dbReference type="SUPFAM" id="SSF53271">
    <property type="entry name" value="PRTase-like"/>
    <property type="match status" value="1"/>
</dbReference>
<dbReference type="GO" id="GO:0016757">
    <property type="term" value="F:glycosyltransferase activity"/>
    <property type="evidence" value="ECO:0007669"/>
    <property type="project" value="UniProtKB-KW"/>
</dbReference>
<feature type="domain" description="Phosphoribosyltransferase" evidence="2">
    <location>
        <begin position="198"/>
        <end position="244"/>
    </location>
</feature>
<keyword evidence="4" id="KW-1185">Reference proteome</keyword>
<evidence type="ECO:0000256" key="1">
    <source>
        <dbReference type="ARBA" id="ARBA00008007"/>
    </source>
</evidence>
<keyword evidence="3" id="KW-0328">Glycosyltransferase</keyword>
<organism evidence="3 4">
    <name type="scientific">Bogoriella caseilytica</name>
    <dbReference type="NCBI Taxonomy" id="56055"/>
    <lineage>
        <taxon>Bacteria</taxon>
        <taxon>Bacillati</taxon>
        <taxon>Actinomycetota</taxon>
        <taxon>Actinomycetes</taxon>
        <taxon>Micrococcales</taxon>
        <taxon>Bogoriellaceae</taxon>
        <taxon>Bogoriella</taxon>
    </lineage>
</organism>
<dbReference type="OrthoDB" id="5242900at2"/>
<accession>A0A3N2BFC6</accession>
<evidence type="ECO:0000313" key="3">
    <source>
        <dbReference type="EMBL" id="ROR73744.1"/>
    </source>
</evidence>
<dbReference type="AlphaFoldDB" id="A0A3N2BFC6"/>
<dbReference type="InterPro" id="IPR000836">
    <property type="entry name" value="PRTase_dom"/>
</dbReference>
<dbReference type="PANTHER" id="PTHR47505">
    <property type="entry name" value="DNA UTILIZATION PROTEIN YHGH"/>
    <property type="match status" value="1"/>
</dbReference>
<dbReference type="Proteomes" id="UP000280668">
    <property type="component" value="Unassembled WGS sequence"/>
</dbReference>
<dbReference type="InterPro" id="IPR051910">
    <property type="entry name" value="ComF/GntX_DNA_util-trans"/>
</dbReference>
<protein>
    <submittedName>
        <fullName evidence="3">Putative amidophosphoribosyltransferase</fullName>
    </submittedName>
</protein>
<dbReference type="InterPro" id="IPR029057">
    <property type="entry name" value="PRTase-like"/>
</dbReference>
<dbReference type="EMBL" id="RKHK01000001">
    <property type="protein sequence ID" value="ROR73744.1"/>
    <property type="molecule type" value="Genomic_DNA"/>
</dbReference>
<comment type="caution">
    <text evidence="3">The sequence shown here is derived from an EMBL/GenBank/DDBJ whole genome shotgun (WGS) entry which is preliminary data.</text>
</comment>
<name>A0A3N2BFC6_9MICO</name>
<dbReference type="PANTHER" id="PTHR47505:SF1">
    <property type="entry name" value="DNA UTILIZATION PROTEIN YHGH"/>
    <property type="match status" value="1"/>
</dbReference>
<dbReference type="Gene3D" id="3.40.50.2020">
    <property type="match status" value="1"/>
</dbReference>
<evidence type="ECO:0000313" key="4">
    <source>
        <dbReference type="Proteomes" id="UP000280668"/>
    </source>
</evidence>
<comment type="similarity">
    <text evidence="1">Belongs to the ComF/GntX family.</text>
</comment>